<comment type="caution">
    <text evidence="1">The sequence shown here is derived from an EMBL/GenBank/DDBJ whole genome shotgun (WGS) entry which is preliminary data.</text>
</comment>
<evidence type="ECO:0000313" key="2">
    <source>
        <dbReference type="Proteomes" id="UP000050265"/>
    </source>
</evidence>
<gene>
    <name evidence="1" type="ORF">ALO35_102688</name>
</gene>
<accession>A0A0P9SPJ1</accession>
<evidence type="ECO:0000313" key="1">
    <source>
        <dbReference type="EMBL" id="KPX63040.1"/>
    </source>
</evidence>
<name>A0A0P9SPJ1_PSEAV</name>
<reference evidence="1 2" key="1">
    <citation type="submission" date="2015-09" db="EMBL/GenBank/DDBJ databases">
        <title>Genome announcement of multiple Pseudomonas syringae strains.</title>
        <authorList>
            <person name="Thakur S."/>
            <person name="Wang P.W."/>
            <person name="Gong Y."/>
            <person name="Weir B.S."/>
            <person name="Guttman D.S."/>
        </authorList>
    </citation>
    <scope>NUCLEOTIDE SEQUENCE [LARGE SCALE GENOMIC DNA]</scope>
    <source>
        <strain evidence="1 2">ICMP3507</strain>
    </source>
</reference>
<protein>
    <submittedName>
        <fullName evidence="1">Uncharacterized protein</fullName>
    </submittedName>
</protein>
<proteinExistence type="predicted"/>
<sequence>MHQRGMVFFSHWRQHPAQHALTLPGDSAMKLQLSTVCVEVFSSDVRRPDDCRVALPEQTFQLACSVGRPGDIRYLFPCSAQKCVDGRVTGESVMVGSQRGVWTERYARAYTRGQM</sequence>
<dbReference type="AlphaFoldDB" id="A0A0P9SPJ1"/>
<dbReference type="Proteomes" id="UP000050265">
    <property type="component" value="Unassembled WGS sequence"/>
</dbReference>
<organism evidence="1 2">
    <name type="scientific">Pseudomonas amygdali pv. lachrymans</name>
    <name type="common">Pseudomonas syringae pv. lachrymans</name>
    <dbReference type="NCBI Taxonomy" id="53707"/>
    <lineage>
        <taxon>Bacteria</taxon>
        <taxon>Pseudomonadati</taxon>
        <taxon>Pseudomonadota</taxon>
        <taxon>Gammaproteobacteria</taxon>
        <taxon>Pseudomonadales</taxon>
        <taxon>Pseudomonadaceae</taxon>
        <taxon>Pseudomonas</taxon>
        <taxon>Pseudomonas amygdali</taxon>
    </lineage>
</organism>
<dbReference type="EMBL" id="LJQP01000328">
    <property type="protein sequence ID" value="KPX63040.1"/>
    <property type="molecule type" value="Genomic_DNA"/>
</dbReference>